<evidence type="ECO:0000313" key="1">
    <source>
        <dbReference type="EMBL" id="KAH0818939.1"/>
    </source>
</evidence>
<keyword evidence="2" id="KW-1185">Reference proteome</keyword>
<dbReference type="GO" id="GO:0071897">
    <property type="term" value="P:DNA biosynthetic process"/>
    <property type="evidence" value="ECO:0007669"/>
    <property type="project" value="UniProtKB-ARBA"/>
</dbReference>
<gene>
    <name evidence="1" type="ORF">GEV33_003852</name>
</gene>
<dbReference type="PANTHER" id="PTHR11439">
    <property type="entry name" value="GAG-POL-RELATED RETROTRANSPOSON"/>
    <property type="match status" value="1"/>
</dbReference>
<reference evidence="1" key="2">
    <citation type="submission" date="2021-08" db="EMBL/GenBank/DDBJ databases">
        <authorList>
            <person name="Eriksson T."/>
        </authorList>
    </citation>
    <scope>NUCLEOTIDE SEQUENCE</scope>
    <source>
        <strain evidence="1">Stoneville</strain>
        <tissue evidence="1">Whole head</tissue>
    </source>
</reference>
<dbReference type="Proteomes" id="UP000719412">
    <property type="component" value="Unassembled WGS sequence"/>
</dbReference>
<name>A0A8J6HQG8_TENMO</name>
<dbReference type="CDD" id="cd09272">
    <property type="entry name" value="RNase_HI_RT_Ty1"/>
    <property type="match status" value="1"/>
</dbReference>
<comment type="caution">
    <text evidence="1">The sequence shown here is derived from an EMBL/GenBank/DDBJ whole genome shotgun (WGS) entry which is preliminary data.</text>
</comment>
<dbReference type="PANTHER" id="PTHR11439:SF515">
    <property type="entry name" value="GAG-POL POLYPROTEIN"/>
    <property type="match status" value="1"/>
</dbReference>
<reference evidence="1" key="1">
    <citation type="journal article" date="2020" name="J Insects Food Feed">
        <title>The yellow mealworm (Tenebrio molitor) genome: a resource for the emerging insects as food and feed industry.</title>
        <authorList>
            <person name="Eriksson T."/>
            <person name="Andere A."/>
            <person name="Kelstrup H."/>
            <person name="Emery V."/>
            <person name="Picard C."/>
        </authorList>
    </citation>
    <scope>NUCLEOTIDE SEQUENCE</scope>
    <source>
        <strain evidence="1">Stoneville</strain>
        <tissue evidence="1">Whole head</tissue>
    </source>
</reference>
<accession>A0A8J6HQG8</accession>
<proteinExistence type="predicted"/>
<dbReference type="SUPFAM" id="SSF56672">
    <property type="entry name" value="DNA/RNA polymerases"/>
    <property type="match status" value="1"/>
</dbReference>
<evidence type="ECO:0000313" key="2">
    <source>
        <dbReference type="Proteomes" id="UP000719412"/>
    </source>
</evidence>
<dbReference type="EMBL" id="JABDTM020016207">
    <property type="protein sequence ID" value="KAH0818939.1"/>
    <property type="molecule type" value="Genomic_DNA"/>
</dbReference>
<protein>
    <submittedName>
        <fullName evidence="1">Uncharacterized protein</fullName>
    </submittedName>
</protein>
<dbReference type="InterPro" id="IPR043502">
    <property type="entry name" value="DNA/RNA_pol_sf"/>
</dbReference>
<dbReference type="AlphaFoldDB" id="A0A8J6HQG8"/>
<sequence length="408" mass="45827">MENANPVVIPANPHDELGSHIHLTGEDECTTAPFREAIGSLMYLSVATRPDITFAVNRVSRYLEKPKKVHWKAVKRILKYIKGTIDYGLKFESHQENKLVAYSDADYAGDTESRRSTTGYIVMYGSGTIAWNSQRQRSVALSTTESEYVAACQTAKEIAWTKNLVKNLLDTKEVSTTLYLDNQSAIQLIKNPVFHKRSKHVDVRYHYIREQYERNEFLLEYTPSKEQHADILTKALARDQFQKHRIAIGIEFQIPVPDEEASQEILVHADSTMLTRSLPADTVKPCIKSYALDGRPGLAGPDEILIRKSFGPETFRNKVLDPLGDLGGGTWTNPLQRPSGTSLRRLVSPANSLDHCTLDSPRALTTERTAGNFPLFVPGSPDLPSPPLYADFSAEVRVRFCRMGSRTF</sequence>
<organism evidence="1 2">
    <name type="scientific">Tenebrio molitor</name>
    <name type="common">Yellow mealworm beetle</name>
    <dbReference type="NCBI Taxonomy" id="7067"/>
    <lineage>
        <taxon>Eukaryota</taxon>
        <taxon>Metazoa</taxon>
        <taxon>Ecdysozoa</taxon>
        <taxon>Arthropoda</taxon>
        <taxon>Hexapoda</taxon>
        <taxon>Insecta</taxon>
        <taxon>Pterygota</taxon>
        <taxon>Neoptera</taxon>
        <taxon>Endopterygota</taxon>
        <taxon>Coleoptera</taxon>
        <taxon>Polyphaga</taxon>
        <taxon>Cucujiformia</taxon>
        <taxon>Tenebrionidae</taxon>
        <taxon>Tenebrio</taxon>
    </lineage>
</organism>